<evidence type="ECO:0000313" key="1">
    <source>
        <dbReference type="EMBL" id="GHC62909.1"/>
    </source>
</evidence>
<name>A0A918WNJ8_9RHOB</name>
<dbReference type="Proteomes" id="UP000638981">
    <property type="component" value="Unassembled WGS sequence"/>
</dbReference>
<dbReference type="AlphaFoldDB" id="A0A918WNJ8"/>
<accession>A0A918WNJ8</accession>
<keyword evidence="2" id="KW-1185">Reference proteome</keyword>
<comment type="caution">
    <text evidence="1">The sequence shown here is derived from an EMBL/GenBank/DDBJ whole genome shotgun (WGS) entry which is preliminary data.</text>
</comment>
<proteinExistence type="predicted"/>
<evidence type="ECO:0000313" key="2">
    <source>
        <dbReference type="Proteomes" id="UP000638981"/>
    </source>
</evidence>
<dbReference type="EMBL" id="BMYJ01000009">
    <property type="protein sequence ID" value="GHC62909.1"/>
    <property type="molecule type" value="Genomic_DNA"/>
</dbReference>
<reference evidence="1" key="1">
    <citation type="journal article" date="2014" name="Int. J. Syst. Evol. Microbiol.">
        <title>Complete genome sequence of Corynebacterium casei LMG S-19264T (=DSM 44701T), isolated from a smear-ripened cheese.</title>
        <authorList>
            <consortium name="US DOE Joint Genome Institute (JGI-PGF)"/>
            <person name="Walter F."/>
            <person name="Albersmeier A."/>
            <person name="Kalinowski J."/>
            <person name="Ruckert C."/>
        </authorList>
    </citation>
    <scope>NUCLEOTIDE SEQUENCE</scope>
    <source>
        <strain evidence="1">KCTC 23310</strain>
    </source>
</reference>
<sequence length="142" mass="15455">MSLGAGVTLSPQLPSLGSVHGFRFGFGQQELKYPHPGIIVAAKMGQRAGAMRCGVIALAITHAKQRLTWDAVNALPVPFDERSPMGLDAAEHWVCLFEQTVAYFPGDTKWIVGAGSTHLGQATQGFTDQVIEAWSDYRKRRT</sequence>
<protein>
    <submittedName>
        <fullName evidence="1">Uncharacterized protein</fullName>
    </submittedName>
</protein>
<gene>
    <name evidence="1" type="ORF">GCM10007315_28900</name>
</gene>
<reference evidence="1" key="2">
    <citation type="submission" date="2020-09" db="EMBL/GenBank/DDBJ databases">
        <authorList>
            <person name="Sun Q."/>
            <person name="Kim S."/>
        </authorList>
    </citation>
    <scope>NUCLEOTIDE SEQUENCE</scope>
    <source>
        <strain evidence="1">KCTC 23310</strain>
    </source>
</reference>
<organism evidence="1 2">
    <name type="scientific">Neogemmobacter tilapiae</name>
    <dbReference type="NCBI Taxonomy" id="875041"/>
    <lineage>
        <taxon>Bacteria</taxon>
        <taxon>Pseudomonadati</taxon>
        <taxon>Pseudomonadota</taxon>
        <taxon>Alphaproteobacteria</taxon>
        <taxon>Rhodobacterales</taxon>
        <taxon>Paracoccaceae</taxon>
        <taxon>Neogemmobacter</taxon>
    </lineage>
</organism>